<organism evidence="4 5">
    <name type="scientific">Cohnella xylanilytica</name>
    <dbReference type="NCBI Taxonomy" id="557555"/>
    <lineage>
        <taxon>Bacteria</taxon>
        <taxon>Bacillati</taxon>
        <taxon>Bacillota</taxon>
        <taxon>Bacilli</taxon>
        <taxon>Bacillales</taxon>
        <taxon>Paenibacillaceae</taxon>
        <taxon>Cohnella</taxon>
    </lineage>
</organism>
<gene>
    <name evidence="4" type="ORF">H7B90_21120</name>
</gene>
<dbReference type="AlphaFoldDB" id="A0A841U759"/>
<keyword evidence="5" id="KW-1185">Reference proteome</keyword>
<evidence type="ECO:0000313" key="5">
    <source>
        <dbReference type="Proteomes" id="UP000553776"/>
    </source>
</evidence>
<feature type="signal peptide" evidence="1">
    <location>
        <begin position="1"/>
        <end position="33"/>
    </location>
</feature>
<dbReference type="InterPro" id="IPR003646">
    <property type="entry name" value="SH3-like_bac-type"/>
</dbReference>
<accession>A0A841U759</accession>
<feature type="domain" description="SH3b" evidence="3">
    <location>
        <begin position="57"/>
        <end position="102"/>
    </location>
</feature>
<dbReference type="GO" id="GO:0004040">
    <property type="term" value="F:amidase activity"/>
    <property type="evidence" value="ECO:0007669"/>
    <property type="project" value="InterPro"/>
</dbReference>
<feature type="chain" id="PRO_5032847609" evidence="1">
    <location>
        <begin position="34"/>
        <end position="278"/>
    </location>
</feature>
<dbReference type="Proteomes" id="UP000553776">
    <property type="component" value="Unassembled WGS sequence"/>
</dbReference>
<dbReference type="Pfam" id="PF08239">
    <property type="entry name" value="SH3_3"/>
    <property type="match status" value="1"/>
</dbReference>
<dbReference type="Pfam" id="PF01832">
    <property type="entry name" value="Glucosaminidase"/>
    <property type="match status" value="1"/>
</dbReference>
<feature type="domain" description="Mannosyl-glycoprotein endo-beta-N-acetylglucosamidase-like" evidence="2">
    <location>
        <begin position="167"/>
        <end position="267"/>
    </location>
</feature>
<dbReference type="InterPro" id="IPR002901">
    <property type="entry name" value="MGlyc_endo_b_GlcNAc-like_dom"/>
</dbReference>
<evidence type="ECO:0000313" key="4">
    <source>
        <dbReference type="EMBL" id="MBB6693904.1"/>
    </source>
</evidence>
<dbReference type="RefSeq" id="WP_185137887.1">
    <property type="nucleotide sequence ID" value="NZ_JACJVR010000080.1"/>
</dbReference>
<comment type="caution">
    <text evidence="4">The sequence shown here is derived from an EMBL/GenBank/DDBJ whole genome shotgun (WGS) entry which is preliminary data.</text>
</comment>
<dbReference type="Gene3D" id="2.30.30.40">
    <property type="entry name" value="SH3 Domains"/>
    <property type="match status" value="1"/>
</dbReference>
<sequence length="278" mass="30005">MLSNRVRAVLSMCFGFALVIALGLFLGTSNADAAAASSGSQEKELAPAKYETTAYYLNVRADASAKSKILKVVKRGTILSVVEKLENGWLKLEGKGYVHGGYAEPVGEPAAAKKTAAVRTVAATSMTAKSEPHKPFDKVQSPSGLTAEAIEALFKGTGLANQGLEKAIMELEDQYGINAYFTIAVMKLESGNGTSKVAKTRNNLFGLNSNNGTGYLRFKTKVDSVKRFGQLISKNYIGKGYTTIEKIGRKYCPANSKWPGLVKNVINRDYKRVLSSRE</sequence>
<reference evidence="4 5" key="1">
    <citation type="submission" date="2020-08" db="EMBL/GenBank/DDBJ databases">
        <title>Cohnella phylogeny.</title>
        <authorList>
            <person name="Dunlap C."/>
        </authorList>
    </citation>
    <scope>NUCLEOTIDE SEQUENCE [LARGE SCALE GENOMIC DNA]</scope>
    <source>
        <strain evidence="4 5">DSM 25239</strain>
    </source>
</reference>
<protein>
    <submittedName>
        <fullName evidence="4">Glucosaminidase domain-containing protein</fullName>
    </submittedName>
</protein>
<keyword evidence="1" id="KW-0732">Signal</keyword>
<evidence type="ECO:0000259" key="3">
    <source>
        <dbReference type="Pfam" id="PF08239"/>
    </source>
</evidence>
<proteinExistence type="predicted"/>
<evidence type="ECO:0000256" key="1">
    <source>
        <dbReference type="SAM" id="SignalP"/>
    </source>
</evidence>
<dbReference type="Gene3D" id="1.10.530.10">
    <property type="match status" value="1"/>
</dbReference>
<name>A0A841U759_9BACL</name>
<dbReference type="EMBL" id="JACJVR010000080">
    <property type="protein sequence ID" value="MBB6693904.1"/>
    <property type="molecule type" value="Genomic_DNA"/>
</dbReference>
<evidence type="ECO:0000259" key="2">
    <source>
        <dbReference type="Pfam" id="PF01832"/>
    </source>
</evidence>